<gene>
    <name evidence="2" type="ORF">PVAP13_5NG470500</name>
</gene>
<proteinExistence type="predicted"/>
<organism evidence="2 3">
    <name type="scientific">Panicum virgatum</name>
    <name type="common">Blackwell switchgrass</name>
    <dbReference type="NCBI Taxonomy" id="38727"/>
    <lineage>
        <taxon>Eukaryota</taxon>
        <taxon>Viridiplantae</taxon>
        <taxon>Streptophyta</taxon>
        <taxon>Embryophyta</taxon>
        <taxon>Tracheophyta</taxon>
        <taxon>Spermatophyta</taxon>
        <taxon>Magnoliopsida</taxon>
        <taxon>Liliopsida</taxon>
        <taxon>Poales</taxon>
        <taxon>Poaceae</taxon>
        <taxon>PACMAD clade</taxon>
        <taxon>Panicoideae</taxon>
        <taxon>Panicodae</taxon>
        <taxon>Paniceae</taxon>
        <taxon>Panicinae</taxon>
        <taxon>Panicum</taxon>
        <taxon>Panicum sect. Hiantes</taxon>
    </lineage>
</organism>
<feature type="region of interest" description="Disordered" evidence="1">
    <location>
        <begin position="87"/>
        <end position="116"/>
    </location>
</feature>
<protein>
    <submittedName>
        <fullName evidence="2">Uncharacterized protein</fullName>
    </submittedName>
</protein>
<name>A0A8T0S3E1_PANVG</name>
<dbReference type="Proteomes" id="UP000823388">
    <property type="component" value="Chromosome 5N"/>
</dbReference>
<feature type="region of interest" description="Disordered" evidence="1">
    <location>
        <begin position="160"/>
        <end position="196"/>
    </location>
</feature>
<comment type="caution">
    <text evidence="2">The sequence shown here is derived from an EMBL/GenBank/DDBJ whole genome shotgun (WGS) entry which is preliminary data.</text>
</comment>
<reference evidence="2" key="1">
    <citation type="submission" date="2020-05" db="EMBL/GenBank/DDBJ databases">
        <title>WGS assembly of Panicum virgatum.</title>
        <authorList>
            <person name="Lovell J.T."/>
            <person name="Jenkins J."/>
            <person name="Shu S."/>
            <person name="Juenger T.E."/>
            <person name="Schmutz J."/>
        </authorList>
    </citation>
    <scope>NUCLEOTIDE SEQUENCE</scope>
    <source>
        <strain evidence="2">AP13</strain>
    </source>
</reference>
<evidence type="ECO:0000256" key="1">
    <source>
        <dbReference type="SAM" id="MobiDB-lite"/>
    </source>
</evidence>
<sequence>MPRPSTSTSPHLFYFLHDEHSVPAEPGGAFDRATGRPASEGYRRTSSTACSWPGSGPPRNAPHRSSPARPAYASALLVIRQAAYQPGARGSAPAVTAPRSLLGGRDRAAGSPGAPSRRLVSYFTPRFGWLVSASRRLPLLLRQTGRCSSCGCVPPPHSLGEARNGRRKYPPARQGGADNEWGADRDRPRSAPPPVVTPAAADCAGAWCCPSCRRRPRRMCSGGGSSRGGRGGRCCRPRGWRRRRPQIQAMASSRVCVSGSGRC</sequence>
<dbReference type="EMBL" id="CM029046">
    <property type="protein sequence ID" value="KAG2591735.1"/>
    <property type="molecule type" value="Genomic_DNA"/>
</dbReference>
<dbReference type="AlphaFoldDB" id="A0A8T0S3E1"/>
<feature type="region of interest" description="Disordered" evidence="1">
    <location>
        <begin position="22"/>
        <end position="68"/>
    </location>
</feature>
<keyword evidence="3" id="KW-1185">Reference proteome</keyword>
<evidence type="ECO:0000313" key="2">
    <source>
        <dbReference type="EMBL" id="KAG2591735.1"/>
    </source>
</evidence>
<accession>A0A8T0S3E1</accession>
<evidence type="ECO:0000313" key="3">
    <source>
        <dbReference type="Proteomes" id="UP000823388"/>
    </source>
</evidence>